<accession>A0A0L6UC34</accession>
<keyword evidence="2" id="KW-0479">Metal-binding</keyword>
<comment type="subcellular location">
    <subcellularLocation>
        <location evidence="1">Nucleus</location>
    </subcellularLocation>
</comment>
<dbReference type="AlphaFoldDB" id="A0A0L6UC34"/>
<feature type="domain" description="HAT C-terminal dimerisation" evidence="6">
    <location>
        <begin position="71"/>
        <end position="145"/>
    </location>
</feature>
<keyword evidence="8" id="KW-1185">Reference proteome</keyword>
<protein>
    <recommendedName>
        <fullName evidence="6">HAT C-terminal dimerisation domain-containing protein</fullName>
    </recommendedName>
</protein>
<sequence>MFLIKKIFQVRSQYNAAQLILAADKMISKLKNSNTLRKISISWLKNISQPSKLMIPYNLFQFEARVFDCSPKVNEKASTDIITYWSKHKKVYPLLALMAKSYLGIPETSSPSEHVFSQSKTIIGPHQHILSSSLIKQLVCIKDWFQKSNKILEIL</sequence>
<dbReference type="VEuPathDB" id="FungiDB:VP01_7555g2"/>
<name>A0A0L6UC34_9BASI</name>
<dbReference type="PANTHER" id="PTHR46481">
    <property type="entry name" value="ZINC FINGER BED DOMAIN-CONTAINING PROTEIN 4"/>
    <property type="match status" value="1"/>
</dbReference>
<dbReference type="SUPFAM" id="SSF53098">
    <property type="entry name" value="Ribonuclease H-like"/>
    <property type="match status" value="1"/>
</dbReference>
<evidence type="ECO:0000256" key="3">
    <source>
        <dbReference type="ARBA" id="ARBA00022771"/>
    </source>
</evidence>
<keyword evidence="5" id="KW-0539">Nucleus</keyword>
<dbReference type="InterPro" id="IPR052035">
    <property type="entry name" value="ZnF_BED_domain_contain"/>
</dbReference>
<gene>
    <name evidence="7" type="ORF">VP01_7555g2</name>
</gene>
<keyword evidence="3" id="KW-0863">Zinc-finger</keyword>
<keyword evidence="4" id="KW-0862">Zinc</keyword>
<dbReference type="InterPro" id="IPR012337">
    <property type="entry name" value="RNaseH-like_sf"/>
</dbReference>
<evidence type="ECO:0000256" key="5">
    <source>
        <dbReference type="ARBA" id="ARBA00023242"/>
    </source>
</evidence>
<proteinExistence type="predicted"/>
<comment type="caution">
    <text evidence="7">The sequence shown here is derived from an EMBL/GenBank/DDBJ whole genome shotgun (WGS) entry which is preliminary data.</text>
</comment>
<reference evidence="7 8" key="1">
    <citation type="submission" date="2015-08" db="EMBL/GenBank/DDBJ databases">
        <title>Next Generation Sequencing and Analysis of the Genome of Puccinia sorghi L Schw, the Causal Agent of Maize Common Rust.</title>
        <authorList>
            <person name="Rochi L."/>
            <person name="Burguener G."/>
            <person name="Darino M."/>
            <person name="Turjanski A."/>
            <person name="Kreff E."/>
            <person name="Dieguez M.J."/>
            <person name="Sacco F."/>
        </authorList>
    </citation>
    <scope>NUCLEOTIDE SEQUENCE [LARGE SCALE GENOMIC DNA]</scope>
    <source>
        <strain evidence="7 8">RO10H11247</strain>
    </source>
</reference>
<evidence type="ECO:0000313" key="7">
    <source>
        <dbReference type="EMBL" id="KNZ46103.1"/>
    </source>
</evidence>
<dbReference type="PANTHER" id="PTHR46481:SF10">
    <property type="entry name" value="ZINC FINGER BED DOMAIN-CONTAINING PROTEIN 39"/>
    <property type="match status" value="1"/>
</dbReference>
<organism evidence="7 8">
    <name type="scientific">Puccinia sorghi</name>
    <dbReference type="NCBI Taxonomy" id="27349"/>
    <lineage>
        <taxon>Eukaryota</taxon>
        <taxon>Fungi</taxon>
        <taxon>Dikarya</taxon>
        <taxon>Basidiomycota</taxon>
        <taxon>Pucciniomycotina</taxon>
        <taxon>Pucciniomycetes</taxon>
        <taxon>Pucciniales</taxon>
        <taxon>Pucciniaceae</taxon>
        <taxon>Puccinia</taxon>
    </lineage>
</organism>
<dbReference type="GO" id="GO:0005634">
    <property type="term" value="C:nucleus"/>
    <property type="evidence" value="ECO:0007669"/>
    <property type="project" value="UniProtKB-SubCell"/>
</dbReference>
<evidence type="ECO:0000256" key="2">
    <source>
        <dbReference type="ARBA" id="ARBA00022723"/>
    </source>
</evidence>
<dbReference type="GO" id="GO:0008270">
    <property type="term" value="F:zinc ion binding"/>
    <property type="evidence" value="ECO:0007669"/>
    <property type="project" value="UniProtKB-KW"/>
</dbReference>
<evidence type="ECO:0000256" key="4">
    <source>
        <dbReference type="ARBA" id="ARBA00022833"/>
    </source>
</evidence>
<dbReference type="GO" id="GO:0046983">
    <property type="term" value="F:protein dimerization activity"/>
    <property type="evidence" value="ECO:0007669"/>
    <property type="project" value="InterPro"/>
</dbReference>
<dbReference type="InterPro" id="IPR008906">
    <property type="entry name" value="HATC_C_dom"/>
</dbReference>
<dbReference type="Proteomes" id="UP000037035">
    <property type="component" value="Unassembled WGS sequence"/>
</dbReference>
<dbReference type="Pfam" id="PF05699">
    <property type="entry name" value="Dimer_Tnp_hAT"/>
    <property type="match status" value="1"/>
</dbReference>
<evidence type="ECO:0000313" key="8">
    <source>
        <dbReference type="Proteomes" id="UP000037035"/>
    </source>
</evidence>
<evidence type="ECO:0000256" key="1">
    <source>
        <dbReference type="ARBA" id="ARBA00004123"/>
    </source>
</evidence>
<dbReference type="OrthoDB" id="2381924at2759"/>
<dbReference type="EMBL" id="LAVV01013000">
    <property type="protein sequence ID" value="KNZ46103.1"/>
    <property type="molecule type" value="Genomic_DNA"/>
</dbReference>
<evidence type="ECO:0000259" key="6">
    <source>
        <dbReference type="Pfam" id="PF05699"/>
    </source>
</evidence>